<dbReference type="AlphaFoldDB" id="A0AAD5RWW8"/>
<comment type="caution">
    <text evidence="1">The sequence shown here is derived from an EMBL/GenBank/DDBJ whole genome shotgun (WGS) entry which is preliminary data.</text>
</comment>
<reference evidence="1" key="1">
    <citation type="submission" date="2022-07" db="EMBL/GenBank/DDBJ databases">
        <title>Draft genome sequence of Zalerion maritima ATCC 34329, a (micro)plastics degrading marine fungus.</title>
        <authorList>
            <person name="Paco A."/>
            <person name="Goncalves M.F.M."/>
            <person name="Rocha-Santos T.A.P."/>
            <person name="Alves A."/>
        </authorList>
    </citation>
    <scope>NUCLEOTIDE SEQUENCE</scope>
    <source>
        <strain evidence="1">ATCC 34329</strain>
    </source>
</reference>
<dbReference type="EMBL" id="JAKWBI020000047">
    <property type="protein sequence ID" value="KAJ2904683.1"/>
    <property type="molecule type" value="Genomic_DNA"/>
</dbReference>
<evidence type="ECO:0000313" key="2">
    <source>
        <dbReference type="Proteomes" id="UP001201980"/>
    </source>
</evidence>
<evidence type="ECO:0000313" key="1">
    <source>
        <dbReference type="EMBL" id="KAJ2904683.1"/>
    </source>
</evidence>
<accession>A0AAD5RWW8</accession>
<name>A0AAD5RWW8_9PEZI</name>
<gene>
    <name evidence="1" type="ORF">MKZ38_007424</name>
</gene>
<sequence length="168" mass="18506">MQCLDAFSPLGSDGKTLLNLLENQSDIFVPPVKNKTGPHLQQFMAKTRSDVLGAAPTVMGVDATHHAQYWRDLILGNTGENLASNALDGPTASVADEATVSFKKLDLEVIQSQRLKQATQYLAADASCRMHCVELTSSGMNPSKDRHCGNYSNFPQHQEQLDRYRPLF</sequence>
<proteinExistence type="predicted"/>
<protein>
    <submittedName>
        <fullName evidence="1">Uncharacterized protein</fullName>
    </submittedName>
</protein>
<dbReference type="Proteomes" id="UP001201980">
    <property type="component" value="Unassembled WGS sequence"/>
</dbReference>
<organism evidence="1 2">
    <name type="scientific">Zalerion maritima</name>
    <dbReference type="NCBI Taxonomy" id="339359"/>
    <lineage>
        <taxon>Eukaryota</taxon>
        <taxon>Fungi</taxon>
        <taxon>Dikarya</taxon>
        <taxon>Ascomycota</taxon>
        <taxon>Pezizomycotina</taxon>
        <taxon>Sordariomycetes</taxon>
        <taxon>Lulworthiomycetidae</taxon>
        <taxon>Lulworthiales</taxon>
        <taxon>Lulworthiaceae</taxon>
        <taxon>Zalerion</taxon>
    </lineage>
</organism>
<keyword evidence="2" id="KW-1185">Reference proteome</keyword>